<sequence>MLTRPPNINRDDRTSQRTYIRQKLGDQFRQVAYIMKKRTKGVPRVPWKNPDKLREKYRVAIFGWPLSRPFVDPSKLRKEELWVVVCAVHHGTLWFGGFGERGRKQRSDVGEYRGRRPYSPAARQTFGGYLLTPPIVNSEPGEPVEDPIEDFSD</sequence>
<organism evidence="2 3">
    <name type="scientific">Cerrena zonata</name>
    <dbReference type="NCBI Taxonomy" id="2478898"/>
    <lineage>
        <taxon>Eukaryota</taxon>
        <taxon>Fungi</taxon>
        <taxon>Dikarya</taxon>
        <taxon>Basidiomycota</taxon>
        <taxon>Agaricomycotina</taxon>
        <taxon>Agaricomycetes</taxon>
        <taxon>Polyporales</taxon>
        <taxon>Cerrenaceae</taxon>
        <taxon>Cerrena</taxon>
    </lineage>
</organism>
<evidence type="ECO:0000313" key="2">
    <source>
        <dbReference type="EMBL" id="KAK7687846.1"/>
    </source>
</evidence>
<keyword evidence="3" id="KW-1185">Reference proteome</keyword>
<dbReference type="Proteomes" id="UP001385951">
    <property type="component" value="Unassembled WGS sequence"/>
</dbReference>
<proteinExistence type="predicted"/>
<protein>
    <submittedName>
        <fullName evidence="2">Uncharacterized protein</fullName>
    </submittedName>
</protein>
<reference evidence="2 3" key="1">
    <citation type="submission" date="2022-09" db="EMBL/GenBank/DDBJ databases">
        <authorList>
            <person name="Palmer J.M."/>
        </authorList>
    </citation>
    <scope>NUCLEOTIDE SEQUENCE [LARGE SCALE GENOMIC DNA]</scope>
    <source>
        <strain evidence="2 3">DSM 7382</strain>
    </source>
</reference>
<accession>A0AAW0G3J3</accession>
<gene>
    <name evidence="2" type="ORF">QCA50_009065</name>
</gene>
<evidence type="ECO:0000256" key="1">
    <source>
        <dbReference type="SAM" id="MobiDB-lite"/>
    </source>
</evidence>
<evidence type="ECO:0000313" key="3">
    <source>
        <dbReference type="Proteomes" id="UP001385951"/>
    </source>
</evidence>
<dbReference type="EMBL" id="JASBNA010000012">
    <property type="protein sequence ID" value="KAK7687846.1"/>
    <property type="molecule type" value="Genomic_DNA"/>
</dbReference>
<feature type="region of interest" description="Disordered" evidence="1">
    <location>
        <begin position="134"/>
        <end position="153"/>
    </location>
</feature>
<comment type="caution">
    <text evidence="2">The sequence shown here is derived from an EMBL/GenBank/DDBJ whole genome shotgun (WGS) entry which is preliminary data.</text>
</comment>
<name>A0AAW0G3J3_9APHY</name>
<feature type="compositionally biased region" description="Acidic residues" evidence="1">
    <location>
        <begin position="142"/>
        <end position="153"/>
    </location>
</feature>
<dbReference type="AlphaFoldDB" id="A0AAW0G3J3"/>